<dbReference type="InterPro" id="IPR012337">
    <property type="entry name" value="RNaseH-like_sf"/>
</dbReference>
<reference evidence="1" key="1">
    <citation type="journal article" date="2020" name="Nature">
        <title>Giant virus diversity and host interactions through global metagenomics.</title>
        <authorList>
            <person name="Schulz F."/>
            <person name="Roux S."/>
            <person name="Paez-Espino D."/>
            <person name="Jungbluth S."/>
            <person name="Walsh D.A."/>
            <person name="Denef V.J."/>
            <person name="McMahon K.D."/>
            <person name="Konstantinidis K.T."/>
            <person name="Eloe-Fadrosh E.A."/>
            <person name="Kyrpides N.C."/>
            <person name="Woyke T."/>
        </authorList>
    </citation>
    <scope>NUCLEOTIDE SEQUENCE</scope>
    <source>
        <strain evidence="1">GVMAG-S-ERX555907-102</strain>
    </source>
</reference>
<dbReference type="Gene3D" id="3.30.420.10">
    <property type="entry name" value="Ribonuclease H-like superfamily/Ribonuclease H"/>
    <property type="match status" value="1"/>
</dbReference>
<dbReference type="SUPFAM" id="SSF53098">
    <property type="entry name" value="Ribonuclease H-like"/>
    <property type="match status" value="1"/>
</dbReference>
<dbReference type="GO" id="GO:0003676">
    <property type="term" value="F:nucleic acid binding"/>
    <property type="evidence" value="ECO:0007669"/>
    <property type="project" value="InterPro"/>
</dbReference>
<protein>
    <recommendedName>
        <fullName evidence="2">Mitochondrial resolvase Ydc2 catalytic domain-containing protein</fullName>
    </recommendedName>
</protein>
<dbReference type="AlphaFoldDB" id="A0A6C0L0V7"/>
<organism evidence="1">
    <name type="scientific">viral metagenome</name>
    <dbReference type="NCBI Taxonomy" id="1070528"/>
    <lineage>
        <taxon>unclassified sequences</taxon>
        <taxon>metagenomes</taxon>
        <taxon>organismal metagenomes</taxon>
    </lineage>
</organism>
<dbReference type="EMBL" id="MN741010">
    <property type="protein sequence ID" value="QHU22547.1"/>
    <property type="molecule type" value="Genomic_DNA"/>
</dbReference>
<accession>A0A6C0L0V7</accession>
<sequence>MLFLSIDVGIRNLAYVVIDTDETDNQKSDIIDWNIMELCESDENACKVDNVLIGLRMNQKMLKLLDKYVFDMIIIENQIGQNAIKMKSIQSMLIMFFVTQNYEHEQIINYNAANKLKRFLGKKKTTYTERKKLSKVIAEKVCTLHYSDWVLFFQKSKKKDDLADCLLQVIDYSVKNAFLSDSFYDDLDVE</sequence>
<evidence type="ECO:0000313" key="1">
    <source>
        <dbReference type="EMBL" id="QHU22547.1"/>
    </source>
</evidence>
<dbReference type="InterPro" id="IPR036397">
    <property type="entry name" value="RNaseH_sf"/>
</dbReference>
<proteinExistence type="predicted"/>
<name>A0A6C0L0V7_9ZZZZ</name>
<evidence type="ECO:0008006" key="2">
    <source>
        <dbReference type="Google" id="ProtNLM"/>
    </source>
</evidence>